<dbReference type="EMBL" id="LBTA01000047">
    <property type="protein sequence ID" value="KKQ30343.1"/>
    <property type="molecule type" value="Genomic_DNA"/>
</dbReference>
<name>A0A0G0GGU3_9BACT</name>
<protein>
    <submittedName>
        <fullName evidence="2">Uncharacterized protein</fullName>
    </submittedName>
</protein>
<organism evidence="2 3">
    <name type="scientific">Candidatus Nomurabacteria bacterium GW2011_GWA1_37_20</name>
    <dbReference type="NCBI Taxonomy" id="1618729"/>
    <lineage>
        <taxon>Bacteria</taxon>
        <taxon>Candidatus Nomuraibacteriota</taxon>
    </lineage>
</organism>
<proteinExistence type="predicted"/>
<dbReference type="AlphaFoldDB" id="A0A0G0GGU3"/>
<accession>A0A0G0GGU3</accession>
<dbReference type="Proteomes" id="UP000034701">
    <property type="component" value="Unassembled WGS sequence"/>
</dbReference>
<comment type="caution">
    <text evidence="2">The sequence shown here is derived from an EMBL/GenBank/DDBJ whole genome shotgun (WGS) entry which is preliminary data.</text>
</comment>
<feature type="region of interest" description="Disordered" evidence="1">
    <location>
        <begin position="1"/>
        <end position="21"/>
    </location>
</feature>
<reference evidence="2 3" key="1">
    <citation type="journal article" date="2015" name="Nature">
        <title>rRNA introns, odd ribosomes, and small enigmatic genomes across a large radiation of phyla.</title>
        <authorList>
            <person name="Brown C.T."/>
            <person name="Hug L.A."/>
            <person name="Thomas B.C."/>
            <person name="Sharon I."/>
            <person name="Castelle C.J."/>
            <person name="Singh A."/>
            <person name="Wilkins M.J."/>
            <person name="Williams K.H."/>
            <person name="Banfield J.F."/>
        </authorList>
    </citation>
    <scope>NUCLEOTIDE SEQUENCE [LARGE SCALE GENOMIC DNA]</scope>
</reference>
<evidence type="ECO:0000256" key="1">
    <source>
        <dbReference type="SAM" id="MobiDB-lite"/>
    </source>
</evidence>
<gene>
    <name evidence="2" type="ORF">US45_C0047G0010</name>
</gene>
<evidence type="ECO:0000313" key="3">
    <source>
        <dbReference type="Proteomes" id="UP000034701"/>
    </source>
</evidence>
<evidence type="ECO:0000313" key="2">
    <source>
        <dbReference type="EMBL" id="KKQ30343.1"/>
    </source>
</evidence>
<sequence>MPNGHGPKEYGGHQYADHDGTSDCKHGCGCWMGPARSGGPTGLNPFGVCPKNPKDGELLGGNADYDYVVTERIQKLESRLYSAEERLEAVKPSKAKLADELKFARAELSEKDRILAELRRLIGKSA</sequence>